<dbReference type="InterPro" id="IPR008972">
    <property type="entry name" value="Cupredoxin"/>
</dbReference>
<feature type="chain" id="PRO_5044494373" evidence="1">
    <location>
        <begin position="27"/>
        <end position="232"/>
    </location>
</feature>
<keyword evidence="1" id="KW-0732">Signal</keyword>
<evidence type="ECO:0000256" key="1">
    <source>
        <dbReference type="SAM" id="SignalP"/>
    </source>
</evidence>
<dbReference type="SUPFAM" id="SSF49503">
    <property type="entry name" value="Cupredoxins"/>
    <property type="match status" value="1"/>
</dbReference>
<accession>A0AB74UG46</accession>
<organism evidence="2">
    <name type="scientific">Salinicola endophyticus</name>
    <dbReference type="NCBI Taxonomy" id="1949083"/>
    <lineage>
        <taxon>Bacteria</taxon>
        <taxon>Pseudomonadati</taxon>
        <taxon>Pseudomonadota</taxon>
        <taxon>Gammaproteobacteria</taxon>
        <taxon>Oceanospirillales</taxon>
        <taxon>Halomonadaceae</taxon>
        <taxon>Salinicola</taxon>
    </lineage>
</organism>
<gene>
    <name evidence="2" type="ORF">ABV408_00715</name>
</gene>
<name>A0AB74UG46_9GAMM</name>
<proteinExistence type="predicted"/>
<dbReference type="Gene3D" id="2.60.40.420">
    <property type="entry name" value="Cupredoxins - blue copper proteins"/>
    <property type="match status" value="1"/>
</dbReference>
<dbReference type="AlphaFoldDB" id="A0AB74UG46"/>
<feature type="signal peptide" evidence="1">
    <location>
        <begin position="1"/>
        <end position="26"/>
    </location>
</feature>
<dbReference type="EMBL" id="CP159578">
    <property type="protein sequence ID" value="XCJ79731.1"/>
    <property type="molecule type" value="Genomic_DNA"/>
</dbReference>
<dbReference type="RefSeq" id="WP_353980645.1">
    <property type="nucleotide sequence ID" value="NZ_CP159578.1"/>
</dbReference>
<evidence type="ECO:0000313" key="2">
    <source>
        <dbReference type="EMBL" id="XCJ79731.1"/>
    </source>
</evidence>
<sequence length="232" mass="25358">MCPTFSHRWTLSAPLAALWLVLLAWAAPAASAQLQVTDAATGATLSQAVIEIYAPSTTGAVRTAASGHQVVQRHATFIPHVLLVPVGAEVSFPNRDTTRHQVYSFSPAHPFSLDLYLQETPPPVRFDRAGVVVLGCNIHDAMEAFIVVSEAPYRALTAEDGRAAFTLPPGRHRLRVWHPRLEDTHLAWWEGEIGAEETRQVALTLAASLPSVPEPSALQQRFQRALEQTQAH</sequence>
<reference evidence="2" key="1">
    <citation type="submission" date="2024-06" db="EMBL/GenBank/DDBJ databases">
        <title>Complete genome of Salinicola endophyticus HNIBRBA4755.</title>
        <authorList>
            <person name="Shin S.Y."/>
            <person name="Kang H."/>
            <person name="Song J."/>
        </authorList>
    </citation>
    <scope>NUCLEOTIDE SEQUENCE</scope>
    <source>
        <strain evidence="2">HNIBRBA4755</strain>
    </source>
</reference>
<protein>
    <submittedName>
        <fullName evidence="2">Cupredoxin</fullName>
    </submittedName>
</protein>